<evidence type="ECO:0000259" key="3">
    <source>
        <dbReference type="PROSITE" id="PS50181"/>
    </source>
</evidence>
<dbReference type="InterPro" id="IPR036047">
    <property type="entry name" value="F-box-like_dom_sf"/>
</dbReference>
<dbReference type="EMBL" id="JALJOQ010000014">
    <property type="protein sequence ID" value="KAK9810790.1"/>
    <property type="molecule type" value="Genomic_DNA"/>
</dbReference>
<dbReference type="InterPro" id="IPR001810">
    <property type="entry name" value="F-box_dom"/>
</dbReference>
<comment type="pathway">
    <text evidence="1">Protein modification; protein ubiquitination.</text>
</comment>
<gene>
    <name evidence="4" type="ORF">WJX73_007942</name>
</gene>
<comment type="caution">
    <text evidence="4">The sequence shown here is derived from an EMBL/GenBank/DDBJ whole genome shotgun (WGS) entry which is preliminary data.</text>
</comment>
<keyword evidence="2" id="KW-0833">Ubl conjugation pathway</keyword>
<dbReference type="PANTHER" id="PTHR10706:SF130">
    <property type="entry name" value="F-BOX ONLY PROTEIN 31"/>
    <property type="match status" value="1"/>
</dbReference>
<feature type="domain" description="F-box" evidence="3">
    <location>
        <begin position="7"/>
        <end position="53"/>
    </location>
</feature>
<organism evidence="4 5">
    <name type="scientific">Symbiochloris irregularis</name>
    <dbReference type="NCBI Taxonomy" id="706552"/>
    <lineage>
        <taxon>Eukaryota</taxon>
        <taxon>Viridiplantae</taxon>
        <taxon>Chlorophyta</taxon>
        <taxon>core chlorophytes</taxon>
        <taxon>Trebouxiophyceae</taxon>
        <taxon>Trebouxiales</taxon>
        <taxon>Trebouxiaceae</taxon>
        <taxon>Symbiochloris</taxon>
    </lineage>
</organism>
<dbReference type="PANTHER" id="PTHR10706">
    <property type="entry name" value="F-BOX FAMILY PROTEIN"/>
    <property type="match status" value="1"/>
</dbReference>
<dbReference type="AlphaFoldDB" id="A0AAW1PLY4"/>
<dbReference type="PROSITE" id="PS50181">
    <property type="entry name" value="FBOX"/>
    <property type="match status" value="1"/>
</dbReference>
<evidence type="ECO:0000313" key="5">
    <source>
        <dbReference type="Proteomes" id="UP001465755"/>
    </source>
</evidence>
<keyword evidence="5" id="KW-1185">Reference proteome</keyword>
<dbReference type="InterPro" id="IPR045048">
    <property type="entry name" value="FBXO31/39"/>
</dbReference>
<evidence type="ECO:0000313" key="4">
    <source>
        <dbReference type="EMBL" id="KAK9810790.1"/>
    </source>
</evidence>
<dbReference type="SUPFAM" id="SSF81383">
    <property type="entry name" value="F-box domain"/>
    <property type="match status" value="1"/>
</dbReference>
<evidence type="ECO:0000256" key="1">
    <source>
        <dbReference type="ARBA" id="ARBA00004906"/>
    </source>
</evidence>
<dbReference type="Pfam" id="PF12937">
    <property type="entry name" value="F-box-like"/>
    <property type="match status" value="1"/>
</dbReference>
<evidence type="ECO:0000256" key="2">
    <source>
        <dbReference type="ARBA" id="ARBA00022786"/>
    </source>
</evidence>
<proteinExistence type="predicted"/>
<name>A0AAW1PLY4_9CHLO</name>
<dbReference type="Proteomes" id="UP001465755">
    <property type="component" value="Unassembled WGS sequence"/>
</dbReference>
<protein>
    <recommendedName>
        <fullName evidence="3">F-box domain-containing protein</fullName>
    </recommendedName>
</protein>
<accession>A0AAW1PLY4</accession>
<sequence length="292" mass="32625">MLEDEAELELLELPGPLLERIFALLSIRDLAAVAQCSQHCKRVAQSDQLWLQLCHNCWGSRTRVTEWLVDRPRGCFALPLYQEIAPTNYRALYRLLSVLQNLEGLWRKSENSHTSPTSLCQFQWTSSSLQGFVFWNESLYTPPQRNKGVYGAHGIQILAVEYTFAGPAAKICATKVAGPPMHIGPGEPSWTAAVAPLPKPWPVREAAAIAMRWNLARGDDHLLSSQSDPHLREESKQVVACFNGRGWVAGAAAASKQVDGRLWLYDNGDLGFVWLDDVQLLIDFQRIDSSLS</sequence>
<reference evidence="4 5" key="1">
    <citation type="journal article" date="2024" name="Nat. Commun.">
        <title>Phylogenomics reveals the evolutionary origins of lichenization in chlorophyte algae.</title>
        <authorList>
            <person name="Puginier C."/>
            <person name="Libourel C."/>
            <person name="Otte J."/>
            <person name="Skaloud P."/>
            <person name="Haon M."/>
            <person name="Grisel S."/>
            <person name="Petersen M."/>
            <person name="Berrin J.G."/>
            <person name="Delaux P.M."/>
            <person name="Dal Grande F."/>
            <person name="Keller J."/>
        </authorList>
    </citation>
    <scope>NUCLEOTIDE SEQUENCE [LARGE SCALE GENOMIC DNA]</scope>
    <source>
        <strain evidence="4 5">SAG 2036</strain>
    </source>
</reference>
<dbReference type="Gene3D" id="1.20.1280.50">
    <property type="match status" value="1"/>
</dbReference>